<dbReference type="Pfam" id="PF00248">
    <property type="entry name" value="Aldo_ket_red"/>
    <property type="match status" value="1"/>
</dbReference>
<dbReference type="EMBL" id="AP029022">
    <property type="protein sequence ID" value="BEV04820.1"/>
    <property type="molecule type" value="Genomic_DNA"/>
</dbReference>
<name>A0ABN7CEN4_9FLAO</name>
<dbReference type="PANTHER" id="PTHR43364">
    <property type="entry name" value="NADH-SPECIFIC METHYLGLYOXAL REDUCTASE-RELATED"/>
    <property type="match status" value="1"/>
</dbReference>
<evidence type="ECO:0000313" key="4">
    <source>
        <dbReference type="Proteomes" id="UP001380186"/>
    </source>
</evidence>
<dbReference type="PRINTS" id="PR00069">
    <property type="entry name" value="ALDKETRDTASE"/>
</dbReference>
<dbReference type="InterPro" id="IPR020471">
    <property type="entry name" value="AKR"/>
</dbReference>
<sequence>MKNLPKIALGTWSWGAGFAGSDQVFGNHLNTGELKPVFDAAVKSGLNLWDTALVYGMGSSEKVVGEFIKDYPREDLLISTKFTPQFAKESANPVEEMLHQSFENLGTEYVDFYWIHNPVGAPKWVSGLIPLLKSGKVKNVGVSNHNLEQIQQANDILAKEGFKISAVQNHYSLLYRSSEDAGILDYCNRNDITFFAYMVLEQGALSGKYNTQNPLPEGSGRGNTYNKILPQLEELTNAMHTIGERKNASVAQIAVAWAIAKKTLPIIGVTKIDQVEEMVKASVIELSQDEMDTLETLAAKAGVDTKGSWEESMV</sequence>
<dbReference type="InterPro" id="IPR036812">
    <property type="entry name" value="NAD(P)_OxRdtase_dom_sf"/>
</dbReference>
<protein>
    <submittedName>
        <fullName evidence="3">Aldo/keto reductase</fullName>
    </submittedName>
</protein>
<evidence type="ECO:0000256" key="1">
    <source>
        <dbReference type="ARBA" id="ARBA00023002"/>
    </source>
</evidence>
<dbReference type="Proteomes" id="UP001380186">
    <property type="component" value="Chromosome"/>
</dbReference>
<accession>A0ABN7CEN4</accession>
<keyword evidence="4" id="KW-1185">Reference proteome</keyword>
<keyword evidence="1" id="KW-0560">Oxidoreductase</keyword>
<reference evidence="3 4" key="1">
    <citation type="journal article" date="2020" name="Microbes Environ.">
        <title>Synthetic bacterial community of duckweed: a simple and stable system to study plant-microbe interactions.</title>
        <authorList>
            <person name="Ishizawa H."/>
            <person name="Tada M."/>
            <person name="Kuroda M."/>
            <person name="Inoue D."/>
            <person name="Futamata H."/>
            <person name="Ike M."/>
        </authorList>
    </citation>
    <scope>NUCLEOTIDE SEQUENCE [LARGE SCALE GENOMIC DNA]</scope>
    <source>
        <strain evidence="3 4">DW100</strain>
    </source>
</reference>
<dbReference type="InterPro" id="IPR050523">
    <property type="entry name" value="AKR_Detox_Biosynth"/>
</dbReference>
<evidence type="ECO:0000259" key="2">
    <source>
        <dbReference type="Pfam" id="PF00248"/>
    </source>
</evidence>
<evidence type="ECO:0000313" key="3">
    <source>
        <dbReference type="EMBL" id="BEV04820.1"/>
    </source>
</evidence>
<dbReference type="InterPro" id="IPR023210">
    <property type="entry name" value="NADP_OxRdtase_dom"/>
</dbReference>
<dbReference type="SUPFAM" id="SSF51430">
    <property type="entry name" value="NAD(P)-linked oxidoreductase"/>
    <property type="match status" value="1"/>
</dbReference>
<feature type="domain" description="NADP-dependent oxidoreductase" evidence="2">
    <location>
        <begin position="6"/>
        <end position="297"/>
    </location>
</feature>
<dbReference type="CDD" id="cd19103">
    <property type="entry name" value="AKR_unchar"/>
    <property type="match status" value="1"/>
</dbReference>
<gene>
    <name evidence="3" type="ORF">CRDW_21940</name>
</gene>
<dbReference type="Gene3D" id="3.20.20.100">
    <property type="entry name" value="NADP-dependent oxidoreductase domain"/>
    <property type="match status" value="1"/>
</dbReference>
<dbReference type="PANTHER" id="PTHR43364:SF4">
    <property type="entry name" value="NAD(P)-LINKED OXIDOREDUCTASE SUPERFAMILY PROTEIN"/>
    <property type="match status" value="1"/>
</dbReference>
<organism evidence="3 4">
    <name type="scientific">Chryseobacterium gambrini</name>
    <dbReference type="NCBI Taxonomy" id="373672"/>
    <lineage>
        <taxon>Bacteria</taxon>
        <taxon>Pseudomonadati</taxon>
        <taxon>Bacteroidota</taxon>
        <taxon>Flavobacteriia</taxon>
        <taxon>Flavobacteriales</taxon>
        <taxon>Weeksellaceae</taxon>
        <taxon>Chryseobacterium group</taxon>
        <taxon>Chryseobacterium</taxon>
    </lineage>
</organism>
<proteinExistence type="predicted"/>
<dbReference type="RefSeq" id="WP_338612650.1">
    <property type="nucleotide sequence ID" value="NZ_AP029022.1"/>
</dbReference>